<feature type="transmembrane region" description="Helical" evidence="1">
    <location>
        <begin position="91"/>
        <end position="112"/>
    </location>
</feature>
<evidence type="ECO:0000313" key="3">
    <source>
        <dbReference type="Proteomes" id="UP001054837"/>
    </source>
</evidence>
<dbReference type="AlphaFoldDB" id="A0AAV4UQX7"/>
<keyword evidence="1" id="KW-0472">Membrane</keyword>
<name>A0AAV4UQX7_9ARAC</name>
<organism evidence="2 3">
    <name type="scientific">Caerostris darwini</name>
    <dbReference type="NCBI Taxonomy" id="1538125"/>
    <lineage>
        <taxon>Eukaryota</taxon>
        <taxon>Metazoa</taxon>
        <taxon>Ecdysozoa</taxon>
        <taxon>Arthropoda</taxon>
        <taxon>Chelicerata</taxon>
        <taxon>Arachnida</taxon>
        <taxon>Araneae</taxon>
        <taxon>Araneomorphae</taxon>
        <taxon>Entelegynae</taxon>
        <taxon>Araneoidea</taxon>
        <taxon>Araneidae</taxon>
        <taxon>Caerostris</taxon>
    </lineage>
</organism>
<evidence type="ECO:0000313" key="2">
    <source>
        <dbReference type="EMBL" id="GIY60080.1"/>
    </source>
</evidence>
<evidence type="ECO:0000256" key="1">
    <source>
        <dbReference type="SAM" id="Phobius"/>
    </source>
</evidence>
<protein>
    <submittedName>
        <fullName evidence="2">Uncharacterized protein</fullName>
    </submittedName>
</protein>
<keyword evidence="1" id="KW-0812">Transmembrane</keyword>
<keyword evidence="1" id="KW-1133">Transmembrane helix</keyword>
<reference evidence="2 3" key="1">
    <citation type="submission" date="2021-06" db="EMBL/GenBank/DDBJ databases">
        <title>Caerostris darwini draft genome.</title>
        <authorList>
            <person name="Kono N."/>
            <person name="Arakawa K."/>
        </authorList>
    </citation>
    <scope>NUCLEOTIDE SEQUENCE [LARGE SCALE GENOMIC DNA]</scope>
</reference>
<proteinExistence type="predicted"/>
<sequence>MFDACCSLEETRNYFRVRACAMDDHQFSGQAEKIFLLAGVSSLHLASPGFEDARRNGADGIAHRISTSQQVVGCRSLSLSFSSFPNWCLTFLYVFILRNVRFCFLFFFLLYATRAEDSGLWSFGDRMLESNHGIILNNT</sequence>
<keyword evidence="3" id="KW-1185">Reference proteome</keyword>
<gene>
    <name evidence="2" type="ORF">CDAR_38651</name>
</gene>
<comment type="caution">
    <text evidence="2">The sequence shown here is derived from an EMBL/GenBank/DDBJ whole genome shotgun (WGS) entry which is preliminary data.</text>
</comment>
<dbReference type="EMBL" id="BPLQ01011751">
    <property type="protein sequence ID" value="GIY60080.1"/>
    <property type="molecule type" value="Genomic_DNA"/>
</dbReference>
<accession>A0AAV4UQX7</accession>
<dbReference type="Proteomes" id="UP001054837">
    <property type="component" value="Unassembled WGS sequence"/>
</dbReference>